<dbReference type="InterPro" id="IPR000192">
    <property type="entry name" value="Aminotrans_V_dom"/>
</dbReference>
<dbReference type="EMBL" id="JANBPY010000081">
    <property type="protein sequence ID" value="KAJ1969224.1"/>
    <property type="molecule type" value="Genomic_DNA"/>
</dbReference>
<proteinExistence type="inferred from homology"/>
<dbReference type="PIRSF" id="PIRSF000524">
    <property type="entry name" value="SPT"/>
    <property type="match status" value="1"/>
</dbReference>
<evidence type="ECO:0000256" key="9">
    <source>
        <dbReference type="RuleBase" id="RU004075"/>
    </source>
</evidence>
<evidence type="ECO:0000313" key="13">
    <source>
        <dbReference type="Proteomes" id="UP001150925"/>
    </source>
</evidence>
<dbReference type="InterPro" id="IPR015421">
    <property type="entry name" value="PyrdxlP-dep_Trfase_major"/>
</dbReference>
<comment type="similarity">
    <text evidence="2 9">Belongs to the class-V pyridoxal-phosphate-dependent aminotransferase family.</text>
</comment>
<dbReference type="FunFam" id="3.90.1150.10:FF:000049">
    <property type="entry name" value="Alanine-glyoxylate aminotransferase 1"/>
    <property type="match status" value="1"/>
</dbReference>
<dbReference type="GO" id="GO:0019265">
    <property type="term" value="P:glycine biosynthetic process, by transamination of glyoxylate"/>
    <property type="evidence" value="ECO:0007669"/>
    <property type="project" value="TreeGrafter"/>
</dbReference>
<evidence type="ECO:0000256" key="5">
    <source>
        <dbReference type="ARBA" id="ARBA00022679"/>
    </source>
</evidence>
<evidence type="ECO:0000256" key="10">
    <source>
        <dbReference type="RuleBase" id="RU004504"/>
    </source>
</evidence>
<evidence type="ECO:0000256" key="2">
    <source>
        <dbReference type="ARBA" id="ARBA00009236"/>
    </source>
</evidence>
<dbReference type="GO" id="GO:0008453">
    <property type="term" value="F:alanine-glyoxylate transaminase activity"/>
    <property type="evidence" value="ECO:0007669"/>
    <property type="project" value="UniProtKB-EC"/>
</dbReference>
<dbReference type="AlphaFoldDB" id="A0A9W8AWF0"/>
<feature type="domain" description="Aminotransferase class V" evidence="11">
    <location>
        <begin position="30"/>
        <end position="347"/>
    </location>
</feature>
<protein>
    <recommendedName>
        <fullName evidence="3">alanine--glyoxylate transaminase</fullName>
        <ecNumber evidence="3">2.6.1.44</ecNumber>
    </recommendedName>
</protein>
<dbReference type="PANTHER" id="PTHR21152:SF24">
    <property type="entry name" value="ALANINE--GLYOXYLATE AMINOTRANSFERASE 1"/>
    <property type="match status" value="1"/>
</dbReference>
<evidence type="ECO:0000256" key="7">
    <source>
        <dbReference type="PIRSR" id="PIRSR000524-1"/>
    </source>
</evidence>
<comment type="caution">
    <text evidence="12">The sequence shown here is derived from an EMBL/GenBank/DDBJ whole genome shotgun (WGS) entry which is preliminary data.</text>
</comment>
<evidence type="ECO:0000256" key="4">
    <source>
        <dbReference type="ARBA" id="ARBA00022576"/>
    </source>
</evidence>
<evidence type="ECO:0000313" key="12">
    <source>
        <dbReference type="EMBL" id="KAJ1969224.1"/>
    </source>
</evidence>
<dbReference type="InterPro" id="IPR015422">
    <property type="entry name" value="PyrdxlP-dep_Trfase_small"/>
</dbReference>
<dbReference type="InterPro" id="IPR020578">
    <property type="entry name" value="Aminotrans_V_PyrdxlP_BS"/>
</dbReference>
<organism evidence="12 13">
    <name type="scientific">Dispira parvispora</name>
    <dbReference type="NCBI Taxonomy" id="1520584"/>
    <lineage>
        <taxon>Eukaryota</taxon>
        <taxon>Fungi</taxon>
        <taxon>Fungi incertae sedis</taxon>
        <taxon>Zoopagomycota</taxon>
        <taxon>Kickxellomycotina</taxon>
        <taxon>Dimargaritomycetes</taxon>
        <taxon>Dimargaritales</taxon>
        <taxon>Dimargaritaceae</taxon>
        <taxon>Dispira</taxon>
    </lineage>
</organism>
<dbReference type="Gene3D" id="3.40.640.10">
    <property type="entry name" value="Type I PLP-dependent aspartate aminotransferase-like (Major domain)"/>
    <property type="match status" value="1"/>
</dbReference>
<accession>A0A9W8AWF0</accession>
<dbReference type="FunFam" id="3.40.640.10:FF:000027">
    <property type="entry name" value="Serine--pyruvate aminotransferase, mitochondrial"/>
    <property type="match status" value="1"/>
</dbReference>
<dbReference type="SUPFAM" id="SSF53383">
    <property type="entry name" value="PLP-dependent transferases"/>
    <property type="match status" value="1"/>
</dbReference>
<dbReference type="OrthoDB" id="7403325at2759"/>
<dbReference type="PROSITE" id="PS00595">
    <property type="entry name" value="AA_TRANSFER_CLASS_5"/>
    <property type="match status" value="1"/>
</dbReference>
<dbReference type="InterPro" id="IPR015424">
    <property type="entry name" value="PyrdxlP-dep_Trfase"/>
</dbReference>
<dbReference type="Pfam" id="PF00266">
    <property type="entry name" value="Aminotran_5"/>
    <property type="match status" value="1"/>
</dbReference>
<keyword evidence="5" id="KW-0808">Transferase</keyword>
<dbReference type="Gene3D" id="3.90.1150.10">
    <property type="entry name" value="Aspartate Aminotransferase, domain 1"/>
    <property type="match status" value="1"/>
</dbReference>
<keyword evidence="6 8" id="KW-0663">Pyridoxal phosphate</keyword>
<name>A0A9W8AWF0_9FUNG</name>
<dbReference type="EC" id="2.6.1.44" evidence="3"/>
<gene>
    <name evidence="12" type="ORF">IWQ62_000757</name>
</gene>
<feature type="binding site" evidence="7">
    <location>
        <position position="354"/>
    </location>
    <ligand>
        <name>substrate</name>
    </ligand>
</feature>
<dbReference type="PANTHER" id="PTHR21152">
    <property type="entry name" value="AMINOTRANSFERASE CLASS V"/>
    <property type="match status" value="1"/>
</dbReference>
<dbReference type="Proteomes" id="UP001150925">
    <property type="component" value="Unassembled WGS sequence"/>
</dbReference>
<reference evidence="12" key="1">
    <citation type="submission" date="2022-07" db="EMBL/GenBank/DDBJ databases">
        <title>Phylogenomic reconstructions and comparative analyses of Kickxellomycotina fungi.</title>
        <authorList>
            <person name="Reynolds N.K."/>
            <person name="Stajich J.E."/>
            <person name="Barry K."/>
            <person name="Grigoriev I.V."/>
            <person name="Crous P."/>
            <person name="Smith M.E."/>
        </authorList>
    </citation>
    <scope>NUCLEOTIDE SEQUENCE</scope>
    <source>
        <strain evidence="12">RSA 1196</strain>
    </source>
</reference>
<comment type="cofactor">
    <cofactor evidence="1 8 10">
        <name>pyridoxal 5'-phosphate</name>
        <dbReference type="ChEBI" id="CHEBI:597326"/>
    </cofactor>
</comment>
<evidence type="ECO:0000256" key="6">
    <source>
        <dbReference type="ARBA" id="ARBA00022898"/>
    </source>
</evidence>
<evidence type="ECO:0000259" key="11">
    <source>
        <dbReference type="Pfam" id="PF00266"/>
    </source>
</evidence>
<keyword evidence="4" id="KW-0032">Aminotransferase</keyword>
<evidence type="ECO:0000256" key="3">
    <source>
        <dbReference type="ARBA" id="ARBA00013049"/>
    </source>
</evidence>
<dbReference type="InterPro" id="IPR024169">
    <property type="entry name" value="SP_NH2Trfase/AEP_transaminase"/>
</dbReference>
<sequence>MSPPAQHKLCMIPGPIECHEDVLTAMATPATSHIDPSFIQVFSETLKGLRQVVGTTSGQPFVVSGSGTLSWDLAVCNLVETGNRALVLSTGLFGDRMVDCLETYGAQVDVLRPADLGGVPDQAQVRAMLEKAGQSGTPYKLVTITHVDTSTGVLVDVQAVSKLVKEVSPTTLVLVDGVCSVAAEPLYMDDWKIDVVMTASQKALGCPPGLAIIVVSPTALNVWKTRKTKVASYYASWAKWFPVMQAYEACKPLYFATPAVQLVMALRVGVQQLLAKGMEHVYETHRTASDEFKKMLHDWGLRTLPTSSEVAAHSMTAVYYPPNVKATNLLSSLSHHGVLVAGGVHPSLAGSYFRVGHMGLSVLEPERGYLRKTETALQRALTESGYNTSA</sequence>
<feature type="modified residue" description="N6-(pyridoxal phosphate)lysine" evidence="8">
    <location>
        <position position="202"/>
    </location>
</feature>
<evidence type="ECO:0000256" key="8">
    <source>
        <dbReference type="PIRSR" id="PIRSR000524-50"/>
    </source>
</evidence>
<keyword evidence="13" id="KW-1185">Reference proteome</keyword>
<dbReference type="GO" id="GO:0005777">
    <property type="term" value="C:peroxisome"/>
    <property type="evidence" value="ECO:0007669"/>
    <property type="project" value="TreeGrafter"/>
</dbReference>
<dbReference type="GO" id="GO:0004760">
    <property type="term" value="F:L-serine-pyruvate transaminase activity"/>
    <property type="evidence" value="ECO:0007669"/>
    <property type="project" value="TreeGrafter"/>
</dbReference>
<evidence type="ECO:0000256" key="1">
    <source>
        <dbReference type="ARBA" id="ARBA00001933"/>
    </source>
</evidence>